<dbReference type="OrthoDB" id="418159at2759"/>
<organism evidence="2">
    <name type="scientific">Cladocopium goreaui</name>
    <dbReference type="NCBI Taxonomy" id="2562237"/>
    <lineage>
        <taxon>Eukaryota</taxon>
        <taxon>Sar</taxon>
        <taxon>Alveolata</taxon>
        <taxon>Dinophyceae</taxon>
        <taxon>Suessiales</taxon>
        <taxon>Symbiodiniaceae</taxon>
        <taxon>Cladocopium</taxon>
    </lineage>
</organism>
<dbReference type="EMBL" id="CAMXCT020006756">
    <property type="protein sequence ID" value="CAL1172918.1"/>
    <property type="molecule type" value="Genomic_DNA"/>
</dbReference>
<reference evidence="2" key="1">
    <citation type="submission" date="2022-10" db="EMBL/GenBank/DDBJ databases">
        <authorList>
            <person name="Chen Y."/>
            <person name="Dougan E. K."/>
            <person name="Chan C."/>
            <person name="Rhodes N."/>
            <person name="Thang M."/>
        </authorList>
    </citation>
    <scope>NUCLEOTIDE SEQUENCE</scope>
</reference>
<evidence type="ECO:0000313" key="3">
    <source>
        <dbReference type="EMBL" id="CAL4806855.1"/>
    </source>
</evidence>
<feature type="signal peptide" evidence="1">
    <location>
        <begin position="1"/>
        <end position="20"/>
    </location>
</feature>
<dbReference type="EMBL" id="CAMXCT030006756">
    <property type="protein sequence ID" value="CAL4806855.1"/>
    <property type="molecule type" value="Genomic_DNA"/>
</dbReference>
<dbReference type="Proteomes" id="UP001152797">
    <property type="component" value="Unassembled WGS sequence"/>
</dbReference>
<gene>
    <name evidence="2" type="ORF">C1SCF055_LOCUS44038</name>
</gene>
<keyword evidence="4" id="KW-1185">Reference proteome</keyword>
<protein>
    <submittedName>
        <fullName evidence="2">Uncharacterized protein</fullName>
    </submittedName>
</protein>
<name>A0A9P1GRH2_9DINO</name>
<sequence length="311" mass="33932">MAKRGSKLLALALSILVARSFVALVETPRVTQTNRHKSPSITTRTALDPANMAQYLEPFVTVIGITLKDVWQGALDANNNLRLISKQTALVDIKEAQAHAECLAQTLVESACTSEKALNIFLPNISLPLIPVNGTEFQHLVSNVLSDVTLTGVSSIHAEPGTGKSVAVVLAMLTWAKHNPKCITVLVRGSLDNLKDFFNVNEMRFLPAVAENLFQILSDAGVRLQLVLDNIFDNELGEDGKMLMSLARAAFKYGQVVVVTQSREVAEAVGSLNVARTRVSPQQKCNVQESEDTVQRALNETLKEFKQDGAW</sequence>
<feature type="non-terminal residue" evidence="2">
    <location>
        <position position="311"/>
    </location>
</feature>
<proteinExistence type="predicted"/>
<reference evidence="3 4" key="2">
    <citation type="submission" date="2024-05" db="EMBL/GenBank/DDBJ databases">
        <authorList>
            <person name="Chen Y."/>
            <person name="Shah S."/>
            <person name="Dougan E. K."/>
            <person name="Thang M."/>
            <person name="Chan C."/>
        </authorList>
    </citation>
    <scope>NUCLEOTIDE SEQUENCE [LARGE SCALE GENOMIC DNA]</scope>
</reference>
<comment type="caution">
    <text evidence="2">The sequence shown here is derived from an EMBL/GenBank/DDBJ whole genome shotgun (WGS) entry which is preliminary data.</text>
</comment>
<evidence type="ECO:0000313" key="4">
    <source>
        <dbReference type="Proteomes" id="UP001152797"/>
    </source>
</evidence>
<evidence type="ECO:0000313" key="2">
    <source>
        <dbReference type="EMBL" id="CAI4019543.1"/>
    </source>
</evidence>
<keyword evidence="1" id="KW-0732">Signal</keyword>
<accession>A0A9P1GRH2</accession>
<dbReference type="AlphaFoldDB" id="A0A9P1GRH2"/>
<evidence type="ECO:0000256" key="1">
    <source>
        <dbReference type="SAM" id="SignalP"/>
    </source>
</evidence>
<dbReference type="EMBL" id="CAMXCT010006756">
    <property type="protein sequence ID" value="CAI4019543.1"/>
    <property type="molecule type" value="Genomic_DNA"/>
</dbReference>
<feature type="chain" id="PRO_5043273051" evidence="1">
    <location>
        <begin position="21"/>
        <end position="311"/>
    </location>
</feature>